<dbReference type="GO" id="GO:0006935">
    <property type="term" value="P:chemotaxis"/>
    <property type="evidence" value="ECO:0007669"/>
    <property type="project" value="InterPro"/>
</dbReference>
<dbReference type="Pfam" id="PF01584">
    <property type="entry name" value="CheW"/>
    <property type="match status" value="1"/>
</dbReference>
<gene>
    <name evidence="4" type="ORF">SAMN05421693_11448</name>
</gene>
<feature type="domain" description="Response regulatory" evidence="2">
    <location>
        <begin position="177"/>
        <end position="302"/>
    </location>
</feature>
<dbReference type="PIRSF" id="PIRSF002867">
    <property type="entry name" value="CheV"/>
    <property type="match status" value="1"/>
</dbReference>
<name>A0A1H9CLJ0_9GAMM</name>
<evidence type="ECO:0000259" key="3">
    <source>
        <dbReference type="PROSITE" id="PS50851"/>
    </source>
</evidence>
<dbReference type="Gene3D" id="2.40.50.180">
    <property type="entry name" value="CheA-289, Domain 4"/>
    <property type="match status" value="1"/>
</dbReference>
<proteinExistence type="predicted"/>
<dbReference type="InterPro" id="IPR024181">
    <property type="entry name" value="Chemotax_regulator_CheV"/>
</dbReference>
<evidence type="ECO:0000313" key="5">
    <source>
        <dbReference type="Proteomes" id="UP000199496"/>
    </source>
</evidence>
<evidence type="ECO:0000256" key="1">
    <source>
        <dbReference type="PROSITE-ProRule" id="PRU00169"/>
    </source>
</evidence>
<dbReference type="InterPro" id="IPR036061">
    <property type="entry name" value="CheW-like_dom_sf"/>
</dbReference>
<dbReference type="Gene3D" id="2.30.30.40">
    <property type="entry name" value="SH3 Domains"/>
    <property type="match status" value="1"/>
</dbReference>
<dbReference type="SUPFAM" id="SSF50341">
    <property type="entry name" value="CheW-like"/>
    <property type="match status" value="1"/>
</dbReference>
<dbReference type="STRING" id="867345.SAMN05421693_11448"/>
<dbReference type="InterPro" id="IPR001789">
    <property type="entry name" value="Sig_transdc_resp-reg_receiver"/>
</dbReference>
<feature type="modified residue" description="4-aspartylphosphate" evidence="1">
    <location>
        <position position="235"/>
    </location>
</feature>
<dbReference type="AlphaFoldDB" id="A0A1H9CLJ0"/>
<sequence length="311" mass="34722">MADHQWGSSLESNRVAGTRLELLLFQLEGQQLYGINVFKVQEVIPYQPLSRLAGAHSLVKGIATLRGITMPIMDLSLAIGGPALREPEKGNIIITEYNRSVHGFLIRRVERIINTQWDRVQPPPRSTGRNAYVTAVTLVNEQIVEILDVEKVLDQVVHASTEVSRDLTETVRAQECKILVVDDSSVARNQIRASLEQLGVQCTLVTDGKHAMDLILRLQAEGVDVARHFTMVVSDIEMPEMDGYQLTTSIRQDPRLRGLYILLHSSISGVFNVDMVRRTGANKFIQKYHPDDLAQAVRERLEQIGAAPVEG</sequence>
<dbReference type="PROSITE" id="PS50851">
    <property type="entry name" value="CHEW"/>
    <property type="match status" value="1"/>
</dbReference>
<dbReference type="InterPro" id="IPR002545">
    <property type="entry name" value="CheW-lke_dom"/>
</dbReference>
<keyword evidence="5" id="KW-1185">Reference proteome</keyword>
<dbReference type="OrthoDB" id="9806105at2"/>
<evidence type="ECO:0000259" key="2">
    <source>
        <dbReference type="PROSITE" id="PS50110"/>
    </source>
</evidence>
<evidence type="ECO:0000313" key="4">
    <source>
        <dbReference type="EMBL" id="SEQ02024.1"/>
    </source>
</evidence>
<dbReference type="SMART" id="SM00260">
    <property type="entry name" value="CheW"/>
    <property type="match status" value="1"/>
</dbReference>
<dbReference type="GO" id="GO:0000160">
    <property type="term" value="P:phosphorelay signal transduction system"/>
    <property type="evidence" value="ECO:0007669"/>
    <property type="project" value="InterPro"/>
</dbReference>
<dbReference type="SUPFAM" id="SSF52172">
    <property type="entry name" value="CheY-like"/>
    <property type="match status" value="1"/>
</dbReference>
<dbReference type="PANTHER" id="PTHR47233">
    <property type="entry name" value="CHEMOTAXIS PROTEIN CHEV"/>
    <property type="match status" value="1"/>
</dbReference>
<dbReference type="SMART" id="SM00448">
    <property type="entry name" value="REC"/>
    <property type="match status" value="1"/>
</dbReference>
<dbReference type="Proteomes" id="UP000199496">
    <property type="component" value="Unassembled WGS sequence"/>
</dbReference>
<dbReference type="PANTHER" id="PTHR47233:SF3">
    <property type="entry name" value="CHEMOTAXIS PROTEIN CHEV"/>
    <property type="match status" value="1"/>
</dbReference>
<organism evidence="4 5">
    <name type="scientific">Ectothiorhodospira magna</name>
    <dbReference type="NCBI Taxonomy" id="867345"/>
    <lineage>
        <taxon>Bacteria</taxon>
        <taxon>Pseudomonadati</taxon>
        <taxon>Pseudomonadota</taxon>
        <taxon>Gammaproteobacteria</taxon>
        <taxon>Chromatiales</taxon>
        <taxon>Ectothiorhodospiraceae</taxon>
        <taxon>Ectothiorhodospira</taxon>
    </lineage>
</organism>
<dbReference type="PROSITE" id="PS50110">
    <property type="entry name" value="RESPONSE_REGULATORY"/>
    <property type="match status" value="1"/>
</dbReference>
<dbReference type="InterPro" id="IPR011006">
    <property type="entry name" value="CheY-like_superfamily"/>
</dbReference>
<dbReference type="Pfam" id="PF00072">
    <property type="entry name" value="Response_reg"/>
    <property type="match status" value="1"/>
</dbReference>
<keyword evidence="1" id="KW-0597">Phosphoprotein</keyword>
<protein>
    <submittedName>
        <fullName evidence="4">Two-component system, chemotaxis family, response regulator CheV</fullName>
    </submittedName>
</protein>
<dbReference type="RefSeq" id="WP_090206583.1">
    <property type="nucleotide sequence ID" value="NZ_FOFO01000014.1"/>
</dbReference>
<feature type="domain" description="CheW-like" evidence="3">
    <location>
        <begin position="19"/>
        <end position="158"/>
    </location>
</feature>
<reference evidence="4 5" key="1">
    <citation type="submission" date="2016-10" db="EMBL/GenBank/DDBJ databases">
        <authorList>
            <person name="de Groot N.N."/>
        </authorList>
    </citation>
    <scope>NUCLEOTIDE SEQUENCE [LARGE SCALE GENOMIC DNA]</scope>
    <source>
        <strain evidence="4 5">B7-7</strain>
    </source>
</reference>
<accession>A0A1H9CLJ0</accession>
<dbReference type="EMBL" id="FOFO01000014">
    <property type="protein sequence ID" value="SEQ02024.1"/>
    <property type="molecule type" value="Genomic_DNA"/>
</dbReference>
<dbReference type="Gene3D" id="3.40.50.2300">
    <property type="match status" value="1"/>
</dbReference>